<protein>
    <recommendedName>
        <fullName evidence="4">Type-4 uracil-DNA glycosylase</fullName>
        <ecNumber evidence="3">3.2.2.27</ecNumber>
    </recommendedName>
</protein>
<name>A0A395LW88_9BACT</name>
<evidence type="ECO:0000256" key="9">
    <source>
        <dbReference type="ARBA" id="ARBA00023004"/>
    </source>
</evidence>
<keyword evidence="5" id="KW-0004">4Fe-4S</keyword>
<accession>A0A395LW88</accession>
<reference evidence="13 14" key="1">
    <citation type="journal article" date="2011" name="ISME J.">
        <title>Community ecology of hot spring cyanobacterial mats: predominant populations and their functional potential.</title>
        <authorList>
            <person name="Klatt C.G."/>
            <person name="Wood J.M."/>
            <person name="Rusch D.B."/>
            <person name="Bateson M.M."/>
            <person name="Hamamura N."/>
            <person name="Heidelberg J.F."/>
            <person name="Grossman A.R."/>
            <person name="Bhaya D."/>
            <person name="Cohan F.M."/>
            <person name="Kuhl M."/>
            <person name="Bryant D.A."/>
            <person name="Ward D.M."/>
        </authorList>
    </citation>
    <scope>NUCLEOTIDE SEQUENCE [LARGE SCALE GENOMIC DNA]</scope>
    <source>
        <strain evidence="13">OS</strain>
    </source>
</reference>
<dbReference type="GO" id="GO:0046872">
    <property type="term" value="F:metal ion binding"/>
    <property type="evidence" value="ECO:0007669"/>
    <property type="project" value="UniProtKB-KW"/>
</dbReference>
<dbReference type="InterPro" id="IPR005273">
    <property type="entry name" value="Ura-DNA_glyco_family4"/>
</dbReference>
<keyword evidence="10" id="KW-0411">Iron-sulfur</keyword>
<dbReference type="GO" id="GO:0006281">
    <property type="term" value="P:DNA repair"/>
    <property type="evidence" value="ECO:0007669"/>
    <property type="project" value="UniProtKB-KW"/>
</dbReference>
<feature type="domain" description="Uracil-DNA glycosylase-like" evidence="12">
    <location>
        <begin position="52"/>
        <end position="198"/>
    </location>
</feature>
<evidence type="ECO:0000256" key="2">
    <source>
        <dbReference type="ARBA" id="ARBA00006521"/>
    </source>
</evidence>
<dbReference type="SMART" id="SM00986">
    <property type="entry name" value="UDG"/>
    <property type="match status" value="1"/>
</dbReference>
<dbReference type="SUPFAM" id="SSF52141">
    <property type="entry name" value="Uracil-DNA glycosylase-like"/>
    <property type="match status" value="1"/>
</dbReference>
<dbReference type="GO" id="GO:0051539">
    <property type="term" value="F:4 iron, 4 sulfur cluster binding"/>
    <property type="evidence" value="ECO:0007669"/>
    <property type="project" value="UniProtKB-KW"/>
</dbReference>
<organism evidence="13 14">
    <name type="scientific">Candidatus Thermochlorobacter aerophilus</name>
    <dbReference type="NCBI Taxonomy" id="1868324"/>
    <lineage>
        <taxon>Bacteria</taxon>
        <taxon>Pseudomonadati</taxon>
        <taxon>Chlorobiota</taxon>
        <taxon>Chlorobiia</taxon>
        <taxon>Chlorobiales</taxon>
        <taxon>Candidatus Thermochlorobacteriaceae</taxon>
        <taxon>Candidatus Thermochlorobacter</taxon>
    </lineage>
</organism>
<dbReference type="InterPro" id="IPR036895">
    <property type="entry name" value="Uracil-DNA_glycosylase-like_sf"/>
</dbReference>
<evidence type="ECO:0000256" key="11">
    <source>
        <dbReference type="ARBA" id="ARBA00023204"/>
    </source>
</evidence>
<comment type="similarity">
    <text evidence="2">Belongs to the uracil-DNA glycosylase (UDG) superfamily. Type 4 (UDGa) family.</text>
</comment>
<evidence type="ECO:0000256" key="7">
    <source>
        <dbReference type="ARBA" id="ARBA00022763"/>
    </source>
</evidence>
<proteinExistence type="inferred from homology"/>
<dbReference type="Gene3D" id="3.40.470.10">
    <property type="entry name" value="Uracil-DNA glycosylase-like domain"/>
    <property type="match status" value="1"/>
</dbReference>
<sequence>MSQENLFSQLTAEGTAQPADDLQRYKTLKELYEATKDCQKCRLGRTRKNYVFGEGNEHAKVMLIGEAPGADEDEQGRPFVGRSGELLNKILSAIKFSREEVYIANIIKSRPPNNRNPEPDEIQACLPYLIRQIELIRPKIILALGKVAANTLLGNSHTMNALRGKLHRWRNIDVIVTYHPAALLRNPSWKKLCWEDVQMLRRLYDEKYSG</sequence>
<evidence type="ECO:0000256" key="10">
    <source>
        <dbReference type="ARBA" id="ARBA00023014"/>
    </source>
</evidence>
<dbReference type="SMART" id="SM00987">
    <property type="entry name" value="UreE_C"/>
    <property type="match status" value="1"/>
</dbReference>
<evidence type="ECO:0000256" key="8">
    <source>
        <dbReference type="ARBA" id="ARBA00022801"/>
    </source>
</evidence>
<keyword evidence="11" id="KW-0234">DNA repair</keyword>
<dbReference type="EC" id="3.2.2.27" evidence="3"/>
<dbReference type="InterPro" id="IPR005122">
    <property type="entry name" value="Uracil-DNA_glycosylase-like"/>
</dbReference>
<keyword evidence="9" id="KW-0408">Iron</keyword>
<comment type="catalytic activity">
    <reaction evidence="1">
        <text>Hydrolyzes single-stranded DNA or mismatched double-stranded DNA and polynucleotides, releasing free uracil.</text>
        <dbReference type="EC" id="3.2.2.27"/>
    </reaction>
</comment>
<comment type="caution">
    <text evidence="13">The sequence shown here is derived from an EMBL/GenBank/DDBJ whole genome shotgun (WGS) entry which is preliminary data.</text>
</comment>
<dbReference type="CDD" id="cd10030">
    <property type="entry name" value="UDG-F4_TTUDGA_SPO1dp_like"/>
    <property type="match status" value="1"/>
</dbReference>
<evidence type="ECO:0000256" key="5">
    <source>
        <dbReference type="ARBA" id="ARBA00022485"/>
    </source>
</evidence>
<dbReference type="InterPro" id="IPR051536">
    <property type="entry name" value="UDG_Type-4/5"/>
</dbReference>
<dbReference type="NCBIfam" id="TIGR00758">
    <property type="entry name" value="UDG_fam4"/>
    <property type="match status" value="1"/>
</dbReference>
<keyword evidence="7" id="KW-0227">DNA damage</keyword>
<dbReference type="EMBL" id="PHFL01000071">
    <property type="protein sequence ID" value="RFM22943.1"/>
    <property type="molecule type" value="Genomic_DNA"/>
</dbReference>
<dbReference type="Pfam" id="PF03167">
    <property type="entry name" value="UDG"/>
    <property type="match status" value="1"/>
</dbReference>
<evidence type="ECO:0000256" key="4">
    <source>
        <dbReference type="ARBA" id="ARBA00019403"/>
    </source>
</evidence>
<evidence type="ECO:0000256" key="6">
    <source>
        <dbReference type="ARBA" id="ARBA00022723"/>
    </source>
</evidence>
<keyword evidence="8" id="KW-0378">Hydrolase</keyword>
<evidence type="ECO:0000256" key="3">
    <source>
        <dbReference type="ARBA" id="ARBA00012030"/>
    </source>
</evidence>
<dbReference type="Proteomes" id="UP000266389">
    <property type="component" value="Unassembled WGS sequence"/>
</dbReference>
<gene>
    <name evidence="13" type="ORF">D0433_12915</name>
</gene>
<evidence type="ECO:0000313" key="14">
    <source>
        <dbReference type="Proteomes" id="UP000266389"/>
    </source>
</evidence>
<dbReference type="GO" id="GO:0004844">
    <property type="term" value="F:uracil DNA N-glycosylase activity"/>
    <property type="evidence" value="ECO:0007669"/>
    <property type="project" value="UniProtKB-EC"/>
</dbReference>
<evidence type="ECO:0000313" key="13">
    <source>
        <dbReference type="EMBL" id="RFM22943.1"/>
    </source>
</evidence>
<dbReference type="PANTHER" id="PTHR33693:SF1">
    <property type="entry name" value="TYPE-4 URACIL-DNA GLYCOSYLASE"/>
    <property type="match status" value="1"/>
</dbReference>
<evidence type="ECO:0000259" key="12">
    <source>
        <dbReference type="SMART" id="SM00986"/>
    </source>
</evidence>
<keyword evidence="6" id="KW-0479">Metal-binding</keyword>
<dbReference type="PANTHER" id="PTHR33693">
    <property type="entry name" value="TYPE-5 URACIL-DNA GLYCOSYLASE"/>
    <property type="match status" value="1"/>
</dbReference>
<evidence type="ECO:0000256" key="1">
    <source>
        <dbReference type="ARBA" id="ARBA00001400"/>
    </source>
</evidence>
<dbReference type="AlphaFoldDB" id="A0A395LW88"/>